<dbReference type="GO" id="GO:0006508">
    <property type="term" value="P:proteolysis"/>
    <property type="evidence" value="ECO:0007669"/>
    <property type="project" value="UniProtKB-KW"/>
</dbReference>
<dbReference type="Proteomes" id="UP000663131">
    <property type="component" value="Chromosome 4"/>
</dbReference>
<evidence type="ECO:0000313" key="17">
    <source>
        <dbReference type="Proteomes" id="UP000663131"/>
    </source>
</evidence>
<keyword evidence="4" id="KW-0926">Vacuole</keyword>
<dbReference type="InterPro" id="IPR002471">
    <property type="entry name" value="Pept_S9_AS"/>
</dbReference>
<dbReference type="AlphaFoldDB" id="A0A871R4C9"/>
<dbReference type="SUPFAM" id="SSF82171">
    <property type="entry name" value="DPP6 N-terminal domain-like"/>
    <property type="match status" value="1"/>
</dbReference>
<dbReference type="GeneID" id="64573535"/>
<keyword evidence="7" id="KW-0378">Hydrolase</keyword>
<name>A0A871R4C9_DEKBR</name>
<dbReference type="PANTHER" id="PTHR11731">
    <property type="entry name" value="PROTEASE FAMILY S9B,C DIPEPTIDYL-PEPTIDASE IV-RELATED"/>
    <property type="match status" value="1"/>
</dbReference>
<dbReference type="InterPro" id="IPR029058">
    <property type="entry name" value="AB_hydrolase_fold"/>
</dbReference>
<evidence type="ECO:0000313" key="16">
    <source>
        <dbReference type="EMBL" id="QOU18548.1"/>
    </source>
</evidence>
<reference evidence="16" key="2">
    <citation type="journal article" name="BMC Genomics">
        <title>New genome assemblies reveal patterns of domestication and adaptation across Brettanomyces (Dekkera) species.</title>
        <authorList>
            <person name="Roach M.J."/>
            <person name="Borneman A.R."/>
        </authorList>
    </citation>
    <scope>NUCLEOTIDE SEQUENCE</scope>
    <source>
        <strain evidence="16">UCD 2041</strain>
    </source>
</reference>
<evidence type="ECO:0000256" key="11">
    <source>
        <dbReference type="ARBA" id="ARBA00023136"/>
    </source>
</evidence>
<gene>
    <name evidence="16" type="ORF">BRETT_001611</name>
</gene>
<evidence type="ECO:0000256" key="12">
    <source>
        <dbReference type="ARBA" id="ARBA00023180"/>
    </source>
</evidence>
<evidence type="ECO:0000256" key="8">
    <source>
        <dbReference type="ARBA" id="ARBA00022825"/>
    </source>
</evidence>
<comment type="subcellular location">
    <subcellularLocation>
        <location evidence="1">Vacuole membrane</location>
        <topology evidence="1">Single-pass type II membrane protein</topology>
    </subcellularLocation>
</comment>
<dbReference type="Gene3D" id="3.40.50.1820">
    <property type="entry name" value="alpha/beta hydrolase"/>
    <property type="match status" value="1"/>
</dbReference>
<dbReference type="InterPro" id="IPR050278">
    <property type="entry name" value="Serine_Prot_S9B/DPPIV"/>
</dbReference>
<dbReference type="GO" id="GO:0005774">
    <property type="term" value="C:vacuolar membrane"/>
    <property type="evidence" value="ECO:0007669"/>
    <property type="project" value="UniProtKB-SubCell"/>
</dbReference>
<accession>A0A871R4C9</accession>
<dbReference type="KEGG" id="bbrx:BRETT_001611"/>
<dbReference type="GO" id="GO:0004252">
    <property type="term" value="F:serine-type endopeptidase activity"/>
    <property type="evidence" value="ECO:0007669"/>
    <property type="project" value="InterPro"/>
</dbReference>
<feature type="transmembrane region" description="Helical" evidence="13">
    <location>
        <begin position="20"/>
        <end position="42"/>
    </location>
</feature>
<dbReference type="PROSITE" id="PS00708">
    <property type="entry name" value="PRO_ENDOPEP_SER"/>
    <property type="match status" value="1"/>
</dbReference>
<evidence type="ECO:0000256" key="7">
    <source>
        <dbReference type="ARBA" id="ARBA00022801"/>
    </source>
</evidence>
<dbReference type="InterPro" id="IPR001375">
    <property type="entry name" value="Peptidase_S9_cat"/>
</dbReference>
<dbReference type="OrthoDB" id="16520at2759"/>
<dbReference type="FunFam" id="3.40.50.1820:FF:000003">
    <property type="entry name" value="Dipeptidyl peptidase 4"/>
    <property type="match status" value="1"/>
</dbReference>
<keyword evidence="10 13" id="KW-1133">Transmembrane helix</keyword>
<reference evidence="16" key="1">
    <citation type="submission" date="2020-10" db="EMBL/GenBank/DDBJ databases">
        <authorList>
            <person name="Palmer J.M."/>
        </authorList>
    </citation>
    <scope>NUCLEOTIDE SEQUENCE</scope>
    <source>
        <strain evidence="16">UCD 2041</strain>
    </source>
</reference>
<sequence length="845" mass="97003">MEEKVVERESAWSWGPHNSVFTSLSTISIVCLLLIYGSSLLISQVTVFYKNSHGMKEFDSLSNRLFPQKHTSIEGKVPLTFKSVRAGTFKPETKEIQWLETSVSKTNDTGDFVVTKGSKYFLKNVQDPEFSKLLYDGSEIVYDDKKYKIEDVVFSNDLKHVLLVCDKIHNWRHSFFASYFIYNIETKTTQSLYDKNNELNEKIALAKWSPDSKKIAFVLENNVYIKNISDFIHPTLTQVTHDGGKEIFYGKPDWVYEEEVFESDTALWWSPNSEFLSMLRCNDTQVPTYPIPYFVQDDEKYKNSSYPELREIKYPKAGYPNPVVDFLVYDMSAEEVKYIDQDDDFYHDKDIPNDTRLITEMVWVGDQQVLVRTTNRVSDILKIFIVDVTGSKLNSTLTRSEDLRKKNSWFEIEHNTLYIPKAETRPEEGYIDVLEVDGYDHLAYFSPPTAATPKAYLTRGDWEVVGGPRAFDYITNKVYFISTEKSSMERHLYSVGLDGKDKTNVTDVSKEGVYSASFSKGSRYLLLNYNGPDVPYQNLIDLHTMKVDSFETNEKLKGVLEKYIVPKVIYGELNLGDGVKANYKQTFPLNFNPSHKYPLLFFVYGGPGSQLVVKTFGQPFSSVIASELDAVVVTVDGRGTGFKGKQFRNVVKNNLSHYEVIDQIAAGNIFISKPYIDPERTAIWGWSYGGFMTLKTLEKDQGNVFKYGMAVAPVTNWMFYDSIYTERYMNTPQNNPNYKNGSVHDVEGFKSVKRFLLMHGTGDDNVHLQNSLKFLDMLDQAGVENYDVHVFPDSDHSISYHNANTIVYDKLFIWLKLAFAGVYDEIYEPVRIDNYGPIDPDLHVL</sequence>
<protein>
    <recommendedName>
        <fullName evidence="18">Dipeptidyl aminopeptidase B</fullName>
    </recommendedName>
</protein>
<keyword evidence="5" id="KW-0645">Protease</keyword>
<dbReference type="GO" id="GO:0005886">
    <property type="term" value="C:plasma membrane"/>
    <property type="evidence" value="ECO:0007669"/>
    <property type="project" value="TreeGrafter"/>
</dbReference>
<comment type="similarity">
    <text evidence="2">Belongs to the peptidase S9B family.</text>
</comment>
<dbReference type="Gene3D" id="2.140.10.30">
    <property type="entry name" value="Dipeptidylpeptidase IV, N-terminal domain"/>
    <property type="match status" value="1"/>
</dbReference>
<evidence type="ECO:0000256" key="4">
    <source>
        <dbReference type="ARBA" id="ARBA00022554"/>
    </source>
</evidence>
<evidence type="ECO:0000256" key="2">
    <source>
        <dbReference type="ARBA" id="ARBA00006150"/>
    </source>
</evidence>
<evidence type="ECO:0000256" key="6">
    <source>
        <dbReference type="ARBA" id="ARBA00022692"/>
    </source>
</evidence>
<dbReference type="SUPFAM" id="SSF53474">
    <property type="entry name" value="alpha/beta-Hydrolases"/>
    <property type="match status" value="1"/>
</dbReference>
<dbReference type="EMBL" id="CP063132">
    <property type="protein sequence ID" value="QOU18548.1"/>
    <property type="molecule type" value="Genomic_DNA"/>
</dbReference>
<keyword evidence="9" id="KW-0735">Signal-anchor</keyword>
<dbReference type="InterPro" id="IPR002469">
    <property type="entry name" value="Peptidase_S9B_N"/>
</dbReference>
<evidence type="ECO:0000256" key="10">
    <source>
        <dbReference type="ARBA" id="ARBA00022989"/>
    </source>
</evidence>
<keyword evidence="12" id="KW-0325">Glycoprotein</keyword>
<organism evidence="16 17">
    <name type="scientific">Dekkera bruxellensis</name>
    <name type="common">Brettanomyces custersii</name>
    <dbReference type="NCBI Taxonomy" id="5007"/>
    <lineage>
        <taxon>Eukaryota</taxon>
        <taxon>Fungi</taxon>
        <taxon>Dikarya</taxon>
        <taxon>Ascomycota</taxon>
        <taxon>Saccharomycotina</taxon>
        <taxon>Pichiomycetes</taxon>
        <taxon>Pichiales</taxon>
        <taxon>Pichiaceae</taxon>
        <taxon>Brettanomyces</taxon>
    </lineage>
</organism>
<dbReference type="Pfam" id="PF00930">
    <property type="entry name" value="DPPIV_N"/>
    <property type="match status" value="1"/>
</dbReference>
<evidence type="ECO:0008006" key="18">
    <source>
        <dbReference type="Google" id="ProtNLM"/>
    </source>
</evidence>
<keyword evidence="6 13" id="KW-0812">Transmembrane</keyword>
<dbReference type="RefSeq" id="XP_041135041.1">
    <property type="nucleotide sequence ID" value="XM_041280158.1"/>
</dbReference>
<keyword evidence="8" id="KW-0720">Serine protease</keyword>
<evidence type="ECO:0000256" key="13">
    <source>
        <dbReference type="SAM" id="Phobius"/>
    </source>
</evidence>
<evidence type="ECO:0000256" key="3">
    <source>
        <dbReference type="ARBA" id="ARBA00022438"/>
    </source>
</evidence>
<dbReference type="Pfam" id="PF00326">
    <property type="entry name" value="Peptidase_S9"/>
    <property type="match status" value="1"/>
</dbReference>
<feature type="domain" description="Peptidase S9 prolyl oligopeptidase catalytic" evidence="14">
    <location>
        <begin position="624"/>
        <end position="819"/>
    </location>
</feature>
<dbReference type="PANTHER" id="PTHR11731:SF200">
    <property type="entry name" value="DIPEPTIDYL PEPTIDASE 10, ISOFORM B"/>
    <property type="match status" value="1"/>
</dbReference>
<keyword evidence="3" id="KW-0031">Aminopeptidase</keyword>
<proteinExistence type="inferred from homology"/>
<evidence type="ECO:0000259" key="14">
    <source>
        <dbReference type="Pfam" id="PF00326"/>
    </source>
</evidence>
<evidence type="ECO:0000256" key="9">
    <source>
        <dbReference type="ARBA" id="ARBA00022968"/>
    </source>
</evidence>
<evidence type="ECO:0000256" key="5">
    <source>
        <dbReference type="ARBA" id="ARBA00022670"/>
    </source>
</evidence>
<dbReference type="GO" id="GO:0008239">
    <property type="term" value="F:dipeptidyl-peptidase activity"/>
    <property type="evidence" value="ECO:0007669"/>
    <property type="project" value="TreeGrafter"/>
</dbReference>
<evidence type="ECO:0000259" key="15">
    <source>
        <dbReference type="Pfam" id="PF00930"/>
    </source>
</evidence>
<evidence type="ECO:0000256" key="1">
    <source>
        <dbReference type="ARBA" id="ARBA00004576"/>
    </source>
</evidence>
<dbReference type="GO" id="GO:0004177">
    <property type="term" value="F:aminopeptidase activity"/>
    <property type="evidence" value="ECO:0007669"/>
    <property type="project" value="UniProtKB-KW"/>
</dbReference>
<feature type="domain" description="Dipeptidylpeptidase IV N-terminal" evidence="15">
    <location>
        <begin position="155"/>
        <end position="536"/>
    </location>
</feature>
<keyword evidence="11 13" id="KW-0472">Membrane</keyword>